<dbReference type="Proteomes" id="UP000821853">
    <property type="component" value="Unassembled WGS sequence"/>
</dbReference>
<evidence type="ECO:0008006" key="8">
    <source>
        <dbReference type="Google" id="ProtNLM"/>
    </source>
</evidence>
<dbReference type="GO" id="GO:0008467">
    <property type="term" value="F:[heparan sulfate]-glucosamine 3-sulfotransferase activity"/>
    <property type="evidence" value="ECO:0007669"/>
    <property type="project" value="TreeGrafter"/>
</dbReference>
<evidence type="ECO:0000256" key="5">
    <source>
        <dbReference type="SAM" id="SignalP"/>
    </source>
</evidence>
<dbReference type="EMBL" id="JABSTR010000003">
    <property type="protein sequence ID" value="KAH9365252.1"/>
    <property type="molecule type" value="Genomic_DNA"/>
</dbReference>
<evidence type="ECO:0000256" key="3">
    <source>
        <dbReference type="PIRSR" id="PIRSR637359-2"/>
    </source>
</evidence>
<dbReference type="AlphaFoldDB" id="A0A9J6FT26"/>
<comment type="caution">
    <text evidence="6">The sequence shown here is derived from an EMBL/GenBank/DDBJ whole genome shotgun (WGS) entry which is preliminary data.</text>
</comment>
<proteinExistence type="predicted"/>
<reference evidence="6 7" key="1">
    <citation type="journal article" date="2020" name="Cell">
        <title>Large-Scale Comparative Analyses of Tick Genomes Elucidate Their Genetic Diversity and Vector Capacities.</title>
        <authorList>
            <consortium name="Tick Genome and Microbiome Consortium (TIGMIC)"/>
            <person name="Jia N."/>
            <person name="Wang J."/>
            <person name="Shi W."/>
            <person name="Du L."/>
            <person name="Sun Y."/>
            <person name="Zhan W."/>
            <person name="Jiang J.F."/>
            <person name="Wang Q."/>
            <person name="Zhang B."/>
            <person name="Ji P."/>
            <person name="Bell-Sakyi L."/>
            <person name="Cui X.M."/>
            <person name="Yuan T.T."/>
            <person name="Jiang B.G."/>
            <person name="Yang W.F."/>
            <person name="Lam T.T."/>
            <person name="Chang Q.C."/>
            <person name="Ding S.J."/>
            <person name="Wang X.J."/>
            <person name="Zhu J.G."/>
            <person name="Ruan X.D."/>
            <person name="Zhao L."/>
            <person name="Wei J.T."/>
            <person name="Ye R.Z."/>
            <person name="Que T.C."/>
            <person name="Du C.H."/>
            <person name="Zhou Y.H."/>
            <person name="Cheng J.X."/>
            <person name="Dai P.F."/>
            <person name="Guo W.B."/>
            <person name="Han X.H."/>
            <person name="Huang E.J."/>
            <person name="Li L.F."/>
            <person name="Wei W."/>
            <person name="Gao Y.C."/>
            <person name="Liu J.Z."/>
            <person name="Shao H.Z."/>
            <person name="Wang X."/>
            <person name="Wang C.C."/>
            <person name="Yang T.C."/>
            <person name="Huo Q.B."/>
            <person name="Li W."/>
            <person name="Chen H.Y."/>
            <person name="Chen S.E."/>
            <person name="Zhou L.G."/>
            <person name="Ni X.B."/>
            <person name="Tian J.H."/>
            <person name="Sheng Y."/>
            <person name="Liu T."/>
            <person name="Pan Y.S."/>
            <person name="Xia L.Y."/>
            <person name="Li J."/>
            <person name="Zhao F."/>
            <person name="Cao W.C."/>
        </authorList>
    </citation>
    <scope>NUCLEOTIDE SEQUENCE [LARGE SCALE GENOMIC DNA]</scope>
    <source>
        <strain evidence="6">HaeL-2018</strain>
    </source>
</reference>
<keyword evidence="5" id="KW-0732">Signal</keyword>
<evidence type="ECO:0000256" key="4">
    <source>
        <dbReference type="SAM" id="MobiDB-lite"/>
    </source>
</evidence>
<dbReference type="InterPro" id="IPR037359">
    <property type="entry name" value="NST/OST"/>
</dbReference>
<dbReference type="InterPro" id="IPR027417">
    <property type="entry name" value="P-loop_NTPase"/>
</dbReference>
<protein>
    <recommendedName>
        <fullName evidence="8">Sulfotransferase</fullName>
    </recommendedName>
</protein>
<accession>A0A9J6FT26</accession>
<evidence type="ECO:0000313" key="6">
    <source>
        <dbReference type="EMBL" id="KAH9365252.1"/>
    </source>
</evidence>
<sequence length="156" mass="17351">MVAVRERAGLRFRPLPYCCFLLLFIGSRALTTGVGVKQHVTSRQQQTITGNLAGDDYDDDDVTGTHAEGSSDYERAADGWTAVRARVAGRNDAEDNSGGSFEKLERRLPGALIIGVKKAGTRALLEFLRLHPDVRATGPETHFFDRHYNKGVEWYR</sequence>
<keyword evidence="7" id="KW-1185">Reference proteome</keyword>
<evidence type="ECO:0000313" key="7">
    <source>
        <dbReference type="Proteomes" id="UP000821853"/>
    </source>
</evidence>
<feature type="region of interest" description="Disordered" evidence="4">
    <location>
        <begin position="50"/>
        <end position="73"/>
    </location>
</feature>
<feature type="binding site" evidence="3">
    <location>
        <begin position="118"/>
        <end position="122"/>
    </location>
    <ligand>
        <name>3'-phosphoadenylyl sulfate</name>
        <dbReference type="ChEBI" id="CHEBI:58339"/>
    </ligand>
</feature>
<dbReference type="SUPFAM" id="SSF52540">
    <property type="entry name" value="P-loop containing nucleoside triphosphate hydrolases"/>
    <property type="match status" value="1"/>
</dbReference>
<evidence type="ECO:0000256" key="2">
    <source>
        <dbReference type="PIRSR" id="PIRSR637359-1"/>
    </source>
</evidence>
<keyword evidence="1" id="KW-0808">Transferase</keyword>
<organism evidence="6 7">
    <name type="scientific">Haemaphysalis longicornis</name>
    <name type="common">Bush tick</name>
    <dbReference type="NCBI Taxonomy" id="44386"/>
    <lineage>
        <taxon>Eukaryota</taxon>
        <taxon>Metazoa</taxon>
        <taxon>Ecdysozoa</taxon>
        <taxon>Arthropoda</taxon>
        <taxon>Chelicerata</taxon>
        <taxon>Arachnida</taxon>
        <taxon>Acari</taxon>
        <taxon>Parasitiformes</taxon>
        <taxon>Ixodida</taxon>
        <taxon>Ixodoidea</taxon>
        <taxon>Ixodidae</taxon>
        <taxon>Haemaphysalinae</taxon>
        <taxon>Haemaphysalis</taxon>
    </lineage>
</organism>
<dbReference type="PANTHER" id="PTHR10605:SF72">
    <property type="entry name" value="HEPARAN SULFATE 3-O SULFOTRANSFERASE-B, ISOFORM A"/>
    <property type="match status" value="1"/>
</dbReference>
<feature type="active site" description="For sulfotransferase activity" evidence="2">
    <location>
        <position position="118"/>
    </location>
</feature>
<dbReference type="PANTHER" id="PTHR10605">
    <property type="entry name" value="HEPARAN SULFATE SULFOTRANSFERASE"/>
    <property type="match status" value="1"/>
</dbReference>
<dbReference type="OrthoDB" id="6504578at2759"/>
<gene>
    <name evidence="6" type="ORF">HPB48_015946</name>
</gene>
<evidence type="ECO:0000256" key="1">
    <source>
        <dbReference type="ARBA" id="ARBA00022679"/>
    </source>
</evidence>
<feature type="signal peptide" evidence="5">
    <location>
        <begin position="1"/>
        <end position="29"/>
    </location>
</feature>
<dbReference type="Gene3D" id="3.40.50.300">
    <property type="entry name" value="P-loop containing nucleotide triphosphate hydrolases"/>
    <property type="match status" value="1"/>
</dbReference>
<name>A0A9J6FT26_HAELO</name>
<dbReference type="VEuPathDB" id="VectorBase:HLOH_047007"/>
<feature type="chain" id="PRO_5039916797" description="Sulfotransferase" evidence="5">
    <location>
        <begin position="30"/>
        <end position="156"/>
    </location>
</feature>